<comment type="caution">
    <text evidence="2">The sequence shown here is derived from an EMBL/GenBank/DDBJ whole genome shotgun (WGS) entry which is preliminary data.</text>
</comment>
<feature type="compositionally biased region" description="Basic residues" evidence="1">
    <location>
        <begin position="384"/>
        <end position="405"/>
    </location>
</feature>
<proteinExistence type="predicted"/>
<evidence type="ECO:0008006" key="4">
    <source>
        <dbReference type="Google" id="ProtNLM"/>
    </source>
</evidence>
<organism evidence="2 3">
    <name type="scientific">Penstemon smallii</name>
    <dbReference type="NCBI Taxonomy" id="265156"/>
    <lineage>
        <taxon>Eukaryota</taxon>
        <taxon>Viridiplantae</taxon>
        <taxon>Streptophyta</taxon>
        <taxon>Embryophyta</taxon>
        <taxon>Tracheophyta</taxon>
        <taxon>Spermatophyta</taxon>
        <taxon>Magnoliopsida</taxon>
        <taxon>eudicotyledons</taxon>
        <taxon>Gunneridae</taxon>
        <taxon>Pentapetalae</taxon>
        <taxon>asterids</taxon>
        <taxon>lamiids</taxon>
        <taxon>Lamiales</taxon>
        <taxon>Plantaginaceae</taxon>
        <taxon>Cheloneae</taxon>
        <taxon>Penstemon</taxon>
    </lineage>
</organism>
<gene>
    <name evidence="2" type="ORF">ACJIZ3_006442</name>
</gene>
<feature type="region of interest" description="Disordered" evidence="1">
    <location>
        <begin position="791"/>
        <end position="858"/>
    </location>
</feature>
<protein>
    <recommendedName>
        <fullName evidence="4">COP1-interacting protein 7</fullName>
    </recommendedName>
</protein>
<sequence>MDSNTILDYALFQLTPTRTRCDLVVFSGKKSEKLASGLVEPFISHLKFAKDQIPKGGYSITLRPPTSIDDDASWFTKATFQRFVRFVSTPEILERIVRIEREISQIDSSIQSKGTGHPEEVSLLTADGVKKKSSNSSKLNSEEDVGSVEENSRIQLQRLMDSRKALLQKEQAMAYARAVVAGYEMKNIDDLICFADIFGASRLKVACKEFKELYKKKHSDDQWRDELAAVKAYPVTELSYMGTSGIVLAGENINGNVISESPPLVRSVSSEPISDTSVTPPNSDGTKENNVQQPVHWANQIPQYMYNFQGYPLPGMHPGQPYYPTQMGYPAPGGIIPSKNRKKHRSSRRKEKLVDENGTDDSEEDEQTASSDSDSDENKEHDKKHASKGRSHVKRNKKKTSKKVIIRNINYITSQKGNGEESEVSDDSPVGALSLDEAYKNKGKRGSVSQNGSNGYAEQDCGNHDFDAYISDGRKTKNACDTFKNLVMSNDEPISNELPKHQSRDLQVEDFVMKNSNDGHLDKTRNNMYLETEEIKLKPLINDDSVLVIQRNAENGGKDHTVNFTNDEDIHLSTKKIISEDENTLFSHYSESRTSPLGTLPDFSTELPSIKNHKVEDWYVVNSSGGSESRLELTNRDTLSYETDIVKKETTINTAMIDDSFFIESRSEVNEPYISHWRTDADFENGNATIAKAEISEYSEPDDLCMVPVRDSRESIETSWTPEMDYEVEISFTECFKTSTIIKENGHLEDHTSNDKNASGKKGASLVNKNTGKDARSKALIAKSKLDSLSKSKKTSLVNKSMGQKSKLEKEEEDRKRMEEIRIERQKRIAERTSASGSTKKIPVGNKTAHSKLEKNRL</sequence>
<dbReference type="EMBL" id="JBJXBP010000007">
    <property type="protein sequence ID" value="KAL3820537.1"/>
    <property type="molecule type" value="Genomic_DNA"/>
</dbReference>
<feature type="compositionally biased region" description="Basic residues" evidence="1">
    <location>
        <begin position="339"/>
        <end position="351"/>
    </location>
</feature>
<keyword evidence="3" id="KW-1185">Reference proteome</keyword>
<dbReference type="AlphaFoldDB" id="A0ABD3S822"/>
<feature type="region of interest" description="Disordered" evidence="1">
    <location>
        <begin position="125"/>
        <end position="146"/>
    </location>
</feature>
<feature type="compositionally biased region" description="Low complexity" evidence="1">
    <location>
        <begin position="791"/>
        <end position="801"/>
    </location>
</feature>
<feature type="region of interest" description="Disordered" evidence="1">
    <location>
        <begin position="324"/>
        <end position="406"/>
    </location>
</feature>
<feature type="compositionally biased region" description="Acidic residues" evidence="1">
    <location>
        <begin position="357"/>
        <end position="375"/>
    </location>
</feature>
<reference evidence="2 3" key="1">
    <citation type="submission" date="2024-12" db="EMBL/GenBank/DDBJ databases">
        <title>The unique morphological basis and parallel evolutionary history of personate flowers in Penstemon.</title>
        <authorList>
            <person name="Depatie T.H."/>
            <person name="Wessinger C.A."/>
        </authorList>
    </citation>
    <scope>NUCLEOTIDE SEQUENCE [LARGE SCALE GENOMIC DNA]</scope>
    <source>
        <strain evidence="2">WTNN_2</strain>
        <tissue evidence="2">Leaf</tissue>
    </source>
</reference>
<dbReference type="PANTHER" id="PTHR31008">
    <property type="entry name" value="COP1-INTERACTING PROTEIN-RELATED"/>
    <property type="match status" value="1"/>
</dbReference>
<evidence type="ECO:0000313" key="2">
    <source>
        <dbReference type="EMBL" id="KAL3820537.1"/>
    </source>
</evidence>
<dbReference type="PANTHER" id="PTHR31008:SF0">
    <property type="entry name" value="CSL1"/>
    <property type="match status" value="1"/>
</dbReference>
<feature type="region of interest" description="Disordered" evidence="1">
    <location>
        <begin position="264"/>
        <end position="290"/>
    </location>
</feature>
<name>A0ABD3S822_9LAMI</name>
<dbReference type="Proteomes" id="UP001634393">
    <property type="component" value="Unassembled WGS sequence"/>
</dbReference>
<accession>A0ABD3S822</accession>
<feature type="region of interest" description="Disordered" evidence="1">
    <location>
        <begin position="747"/>
        <end position="771"/>
    </location>
</feature>
<feature type="compositionally biased region" description="Basic and acidic residues" evidence="1">
    <location>
        <begin position="806"/>
        <end position="831"/>
    </location>
</feature>
<evidence type="ECO:0000256" key="1">
    <source>
        <dbReference type="SAM" id="MobiDB-lite"/>
    </source>
</evidence>
<evidence type="ECO:0000313" key="3">
    <source>
        <dbReference type="Proteomes" id="UP001634393"/>
    </source>
</evidence>
<feature type="compositionally biased region" description="Polar residues" evidence="1">
    <location>
        <begin position="267"/>
        <end position="290"/>
    </location>
</feature>